<protein>
    <submittedName>
        <fullName evidence="18">Ceramide synthase 4-like isoform X2</fullName>
    </submittedName>
</protein>
<evidence type="ECO:0000256" key="2">
    <source>
        <dbReference type="ARBA" id="ARBA00004760"/>
    </source>
</evidence>
<feature type="transmembrane region" description="Helical" evidence="15">
    <location>
        <begin position="15"/>
        <end position="32"/>
    </location>
</feature>
<evidence type="ECO:0000256" key="15">
    <source>
        <dbReference type="SAM" id="Phobius"/>
    </source>
</evidence>
<dbReference type="InterPro" id="IPR006634">
    <property type="entry name" value="TLC-dom"/>
</dbReference>
<dbReference type="GO" id="GO:0005634">
    <property type="term" value="C:nucleus"/>
    <property type="evidence" value="ECO:0007669"/>
    <property type="project" value="UniProtKB-SubCell"/>
</dbReference>
<organism evidence="17 18">
    <name type="scientific">Eublepharis macularius</name>
    <name type="common">Leopard gecko</name>
    <name type="synonym">Cyrtodactylus macularius</name>
    <dbReference type="NCBI Taxonomy" id="481883"/>
    <lineage>
        <taxon>Eukaryota</taxon>
        <taxon>Metazoa</taxon>
        <taxon>Chordata</taxon>
        <taxon>Craniata</taxon>
        <taxon>Vertebrata</taxon>
        <taxon>Euteleostomi</taxon>
        <taxon>Lepidosauria</taxon>
        <taxon>Squamata</taxon>
        <taxon>Bifurcata</taxon>
        <taxon>Gekkota</taxon>
        <taxon>Eublepharidae</taxon>
        <taxon>Eublepharinae</taxon>
        <taxon>Eublepharis</taxon>
    </lineage>
</organism>
<dbReference type="GO" id="GO:0046513">
    <property type="term" value="P:ceramide biosynthetic process"/>
    <property type="evidence" value="ECO:0007669"/>
    <property type="project" value="InterPro"/>
</dbReference>
<feature type="region of interest" description="Disordered" evidence="14">
    <location>
        <begin position="242"/>
        <end position="267"/>
    </location>
</feature>
<dbReference type="RefSeq" id="XP_054837042.1">
    <property type="nucleotide sequence ID" value="XM_054981067.1"/>
</dbReference>
<evidence type="ECO:0000256" key="12">
    <source>
        <dbReference type="PROSITE-ProRule" id="PRU00108"/>
    </source>
</evidence>
<dbReference type="GO" id="GO:0050291">
    <property type="term" value="F:sphingosine N-acyltransferase activity"/>
    <property type="evidence" value="ECO:0007669"/>
    <property type="project" value="InterPro"/>
</dbReference>
<dbReference type="PANTHER" id="PTHR12560">
    <property type="entry name" value="LONGEVITY ASSURANCE FACTOR 1 LAG1"/>
    <property type="match status" value="1"/>
</dbReference>
<keyword evidence="6 15" id="KW-0812">Transmembrane</keyword>
<dbReference type="GeneID" id="129330846"/>
<proteinExistence type="predicted"/>
<evidence type="ECO:0000256" key="6">
    <source>
        <dbReference type="ARBA" id="ARBA00022692"/>
    </source>
</evidence>
<keyword evidence="8 15" id="KW-1133">Transmembrane helix</keyword>
<keyword evidence="4" id="KW-0444">Lipid biosynthesis</keyword>
<dbReference type="GO" id="GO:0003677">
    <property type="term" value="F:DNA binding"/>
    <property type="evidence" value="ECO:0007669"/>
    <property type="project" value="UniProtKB-UniRule"/>
</dbReference>
<keyword evidence="17" id="KW-1185">Reference proteome</keyword>
<accession>A0AA97JGZ7</accession>
<dbReference type="CDD" id="cd00086">
    <property type="entry name" value="homeodomain"/>
    <property type="match status" value="1"/>
</dbReference>
<evidence type="ECO:0000256" key="14">
    <source>
        <dbReference type="SAM" id="MobiDB-lite"/>
    </source>
</evidence>
<evidence type="ECO:0000313" key="18">
    <source>
        <dbReference type="RefSeq" id="XP_054837042.1"/>
    </source>
</evidence>
<feature type="transmembrane region" description="Helical" evidence="15">
    <location>
        <begin position="204"/>
        <end position="226"/>
    </location>
</feature>
<dbReference type="PANTHER" id="PTHR12560:SF6">
    <property type="entry name" value="CERAMIDE SYNTHASE 4"/>
    <property type="match status" value="1"/>
</dbReference>
<dbReference type="Gene3D" id="1.10.10.60">
    <property type="entry name" value="Homeodomain-like"/>
    <property type="match status" value="1"/>
</dbReference>
<evidence type="ECO:0000256" key="8">
    <source>
        <dbReference type="ARBA" id="ARBA00022989"/>
    </source>
</evidence>
<evidence type="ECO:0000256" key="1">
    <source>
        <dbReference type="ARBA" id="ARBA00004477"/>
    </source>
</evidence>
<comment type="subcellular location">
    <subcellularLocation>
        <location evidence="1">Endoplasmic reticulum membrane</location>
        <topology evidence="1">Multi-pass membrane protein</topology>
    </subcellularLocation>
    <subcellularLocation>
        <location evidence="12 13">Nucleus</location>
    </subcellularLocation>
</comment>
<dbReference type="FunFam" id="1.10.10.60:FF:000020">
    <property type="entry name" value="Ceramide synthase 5"/>
    <property type="match status" value="1"/>
</dbReference>
<keyword evidence="7" id="KW-0256">Endoplasmic reticulum</keyword>
<evidence type="ECO:0000259" key="16">
    <source>
        <dbReference type="PROSITE" id="PS50071"/>
    </source>
</evidence>
<feature type="transmembrane region" description="Helical" evidence="15">
    <location>
        <begin position="165"/>
        <end position="184"/>
    </location>
</feature>
<evidence type="ECO:0000256" key="7">
    <source>
        <dbReference type="ARBA" id="ARBA00022824"/>
    </source>
</evidence>
<keyword evidence="12 13" id="KW-0371">Homeobox</keyword>
<dbReference type="Proteomes" id="UP001190640">
    <property type="component" value="Chromosome 5"/>
</dbReference>
<evidence type="ECO:0000313" key="17">
    <source>
        <dbReference type="Proteomes" id="UP001190640"/>
    </source>
</evidence>
<keyword evidence="9" id="KW-0443">Lipid metabolism</keyword>
<dbReference type="InterPro" id="IPR001356">
    <property type="entry name" value="HD"/>
</dbReference>
<evidence type="ECO:0000256" key="13">
    <source>
        <dbReference type="RuleBase" id="RU000682"/>
    </source>
</evidence>
<evidence type="ECO:0000256" key="3">
    <source>
        <dbReference type="ARBA" id="ARBA00004991"/>
    </source>
</evidence>
<evidence type="ECO:0000256" key="11">
    <source>
        <dbReference type="ARBA" id="ARBA00049036"/>
    </source>
</evidence>
<dbReference type="PROSITE" id="PS50071">
    <property type="entry name" value="HOMEOBOX_2"/>
    <property type="match status" value="1"/>
</dbReference>
<evidence type="ECO:0000256" key="4">
    <source>
        <dbReference type="ARBA" id="ARBA00022516"/>
    </source>
</evidence>
<keyword evidence="5" id="KW-0808">Transferase</keyword>
<name>A0AA97JGZ7_EUBMA</name>
<dbReference type="PIRSF" id="PIRSF005225">
    <property type="entry name" value="LAG1_LAC1"/>
    <property type="match status" value="1"/>
</dbReference>
<feature type="compositionally biased region" description="Acidic residues" evidence="14">
    <location>
        <begin position="247"/>
        <end position="257"/>
    </location>
</feature>
<dbReference type="GO" id="GO:0005789">
    <property type="term" value="C:endoplasmic reticulum membrane"/>
    <property type="evidence" value="ECO:0007669"/>
    <property type="project" value="UniProtKB-SubCell"/>
</dbReference>
<dbReference type="SUPFAM" id="SSF46689">
    <property type="entry name" value="Homeodomain-like"/>
    <property type="match status" value="1"/>
</dbReference>
<reference evidence="18" key="1">
    <citation type="submission" date="2025-08" db="UniProtKB">
        <authorList>
            <consortium name="RefSeq"/>
        </authorList>
    </citation>
    <scope>IDENTIFICATION</scope>
    <source>
        <tissue evidence="18">Blood</tissue>
    </source>
</reference>
<comment type="pathway">
    <text evidence="2">Lipid metabolism; sphingolipid metabolism.</text>
</comment>
<dbReference type="Pfam" id="PF03798">
    <property type="entry name" value="TRAM_LAG1_CLN8"/>
    <property type="match status" value="1"/>
</dbReference>
<feature type="DNA-binding region" description="Homeobox" evidence="12">
    <location>
        <begin position="62"/>
        <end position="105"/>
    </location>
</feature>
<feature type="compositionally biased region" description="Basic and acidic residues" evidence="14">
    <location>
        <begin position="258"/>
        <end position="267"/>
    </location>
</feature>
<comment type="pathway">
    <text evidence="3">Sphingolipid metabolism.</text>
</comment>
<dbReference type="Pfam" id="PF00046">
    <property type="entry name" value="Homeodomain"/>
    <property type="match status" value="1"/>
</dbReference>
<sequence>MKDTEEIRYPQPRHLLLSIPFTALLLILRVVFQRTIALPLGRKMGLKEKVRKKVSPNAVLEAYYRTHQKQPKERDLIGLAKQCDLQPRQVERWFQSRLKQDQLSLTEKFCEASWMTTVTGTTSIIGLAILYEKSWFWNDRECWIGYPCQLTKVFVYVKWQRTSEISFILFAIMYLSVRIVIFPYKVLYNTYYYTTELIKPFFGYYFMNANLMVLQLLSIFWAFLIFKMMYKFLQFGTMKKDIRSDSEDNNSDEEETEQKEASTELCM</sequence>
<dbReference type="InterPro" id="IPR016439">
    <property type="entry name" value="Lag1/Lac1-like"/>
</dbReference>
<evidence type="ECO:0000256" key="5">
    <source>
        <dbReference type="ARBA" id="ARBA00022679"/>
    </source>
</evidence>
<dbReference type="InterPro" id="IPR009057">
    <property type="entry name" value="Homeodomain-like_sf"/>
</dbReference>
<evidence type="ECO:0000256" key="9">
    <source>
        <dbReference type="ARBA" id="ARBA00023098"/>
    </source>
</evidence>
<feature type="domain" description="Homeobox" evidence="16">
    <location>
        <begin position="60"/>
        <end position="104"/>
    </location>
</feature>
<evidence type="ECO:0000256" key="10">
    <source>
        <dbReference type="ARBA" id="ARBA00023136"/>
    </source>
</evidence>
<keyword evidence="12 13" id="KW-0539">Nucleus</keyword>
<gene>
    <name evidence="18" type="primary">LOC129330846</name>
</gene>
<comment type="catalytic activity">
    <reaction evidence="11">
        <text>sphinganine + octadecanoyl-CoA = N-(octadecanoyl)-sphinganine + CoA + H(+)</text>
        <dbReference type="Rhea" id="RHEA:36547"/>
        <dbReference type="ChEBI" id="CHEBI:15378"/>
        <dbReference type="ChEBI" id="CHEBI:57287"/>
        <dbReference type="ChEBI" id="CHEBI:57394"/>
        <dbReference type="ChEBI" id="CHEBI:57817"/>
        <dbReference type="ChEBI" id="CHEBI:67033"/>
    </reaction>
    <physiologicalReaction direction="left-to-right" evidence="11">
        <dbReference type="Rhea" id="RHEA:36548"/>
    </physiologicalReaction>
</comment>
<keyword evidence="12 13" id="KW-0238">DNA-binding</keyword>
<dbReference type="AlphaFoldDB" id="A0AA97JGZ7"/>
<keyword evidence="10 15" id="KW-0472">Membrane</keyword>